<keyword evidence="4" id="KW-0699">rRNA-binding</keyword>
<dbReference type="InterPro" id="IPR036227">
    <property type="entry name" value="Ribosomal_uL15/eL18_sf"/>
</dbReference>
<dbReference type="InterPro" id="IPR030878">
    <property type="entry name" value="Ribosomal_uL15"/>
</dbReference>
<evidence type="ECO:0000256" key="2">
    <source>
        <dbReference type="ARBA" id="ARBA00022980"/>
    </source>
</evidence>
<proteinExistence type="inferred from homology"/>
<dbReference type="GO" id="GO:0003735">
    <property type="term" value="F:structural constituent of ribosome"/>
    <property type="evidence" value="ECO:0007669"/>
    <property type="project" value="InterPro"/>
</dbReference>
<dbReference type="RefSeq" id="WP_067320885.1">
    <property type="nucleotide sequence ID" value="NZ_CBCRWS010000015.1"/>
</dbReference>
<evidence type="ECO:0000256" key="3">
    <source>
        <dbReference type="ARBA" id="ARBA00023274"/>
    </source>
</evidence>
<evidence type="ECO:0000313" key="8">
    <source>
        <dbReference type="Proteomes" id="UP000526184"/>
    </source>
</evidence>
<evidence type="ECO:0000259" key="6">
    <source>
        <dbReference type="Pfam" id="PF00828"/>
    </source>
</evidence>
<dbReference type="HAMAP" id="MF_01341">
    <property type="entry name" value="Ribosomal_uL15"/>
    <property type="match status" value="1"/>
</dbReference>
<comment type="similarity">
    <text evidence="1 4">Belongs to the universal ribosomal protein uL15 family.</text>
</comment>
<gene>
    <name evidence="4 7" type="primary">rplO</name>
    <name evidence="7" type="ORF">HP397_04300</name>
</gene>
<dbReference type="SUPFAM" id="SSF52080">
    <property type="entry name" value="Ribosomal proteins L15p and L18e"/>
    <property type="match status" value="1"/>
</dbReference>
<evidence type="ECO:0000256" key="4">
    <source>
        <dbReference type="HAMAP-Rule" id="MF_01341"/>
    </source>
</evidence>
<evidence type="ECO:0000256" key="1">
    <source>
        <dbReference type="ARBA" id="ARBA00007320"/>
    </source>
</evidence>
<dbReference type="Pfam" id="PF00828">
    <property type="entry name" value="Ribosomal_L27A"/>
    <property type="match status" value="1"/>
</dbReference>
<dbReference type="EMBL" id="JABMKT010000019">
    <property type="protein sequence ID" value="NYV28033.1"/>
    <property type="molecule type" value="Genomic_DNA"/>
</dbReference>
<sequence length="178" mass="19701">MNLNELRPAEGSKRDRKRIGRGHGTGWGKTAGKGHNGQKQRSGTYVSAAFEGGQMPLIRRVPKRGFSNSVFQKDMVVINLKDIVDKFNDGEEVTLESLLERRVVKNANFITKETGERVYTSLLKVIGNYELEKALKVKAHRVSKGAKEAIEKFNGSVELLEIKSFANVAGNAKVVEGE</sequence>
<evidence type="ECO:0000313" key="7">
    <source>
        <dbReference type="EMBL" id="NYV28033.1"/>
    </source>
</evidence>
<keyword evidence="8" id="KW-1185">Reference proteome</keyword>
<accession>A0A7Z0PEZ1</accession>
<dbReference type="Proteomes" id="UP000526184">
    <property type="component" value="Unassembled WGS sequence"/>
</dbReference>
<dbReference type="GO" id="GO:0019843">
    <property type="term" value="F:rRNA binding"/>
    <property type="evidence" value="ECO:0007669"/>
    <property type="project" value="UniProtKB-UniRule"/>
</dbReference>
<keyword evidence="2 4" id="KW-0689">Ribosomal protein</keyword>
<organism evidence="7 8">
    <name type="scientific">Streptobacillus felis</name>
    <dbReference type="NCBI Taxonomy" id="1384509"/>
    <lineage>
        <taxon>Bacteria</taxon>
        <taxon>Fusobacteriati</taxon>
        <taxon>Fusobacteriota</taxon>
        <taxon>Fusobacteriia</taxon>
        <taxon>Fusobacteriales</taxon>
        <taxon>Leptotrichiaceae</taxon>
        <taxon>Streptobacillus</taxon>
    </lineage>
</organism>
<name>A0A7Z0PEZ1_9FUSO</name>
<comment type="function">
    <text evidence="4">Binds to the 23S rRNA.</text>
</comment>
<reference evidence="7 8" key="1">
    <citation type="submission" date="2020-05" db="EMBL/GenBank/DDBJ databases">
        <title>Streptobacillus felis strain LHL191014123.</title>
        <authorList>
            <person name="Fawzy A."/>
            <person name="Rau J."/>
            <person name="Risse K."/>
            <person name="Schauerte N."/>
            <person name="Geiger C."/>
            <person name="Blom J."/>
            <person name="Imirzalioglu C."/>
            <person name="Falgenhauer J."/>
            <person name="Bach A."/>
            <person name="Herden C."/>
            <person name="Eisenberg T."/>
        </authorList>
    </citation>
    <scope>NUCLEOTIDE SEQUENCE [LARGE SCALE GENOMIC DNA]</scope>
    <source>
        <strain evidence="7 8">LHL191014123</strain>
    </source>
</reference>
<comment type="caution">
    <text evidence="7">The sequence shown here is derived from an EMBL/GenBank/DDBJ whole genome shotgun (WGS) entry which is preliminary data.</text>
</comment>
<dbReference type="GO" id="GO:0022625">
    <property type="term" value="C:cytosolic large ribosomal subunit"/>
    <property type="evidence" value="ECO:0007669"/>
    <property type="project" value="TreeGrafter"/>
</dbReference>
<dbReference type="OrthoDB" id="9810293at2"/>
<feature type="compositionally biased region" description="Gly residues" evidence="5">
    <location>
        <begin position="22"/>
        <end position="35"/>
    </location>
</feature>
<dbReference type="PANTHER" id="PTHR12934">
    <property type="entry name" value="50S RIBOSOMAL PROTEIN L15"/>
    <property type="match status" value="1"/>
</dbReference>
<keyword evidence="4" id="KW-0694">RNA-binding</keyword>
<dbReference type="NCBIfam" id="TIGR01071">
    <property type="entry name" value="rplO_bact"/>
    <property type="match status" value="1"/>
</dbReference>
<dbReference type="GO" id="GO:0006412">
    <property type="term" value="P:translation"/>
    <property type="evidence" value="ECO:0007669"/>
    <property type="project" value="UniProtKB-UniRule"/>
</dbReference>
<keyword evidence="3 4" id="KW-0687">Ribonucleoprotein</keyword>
<dbReference type="AlphaFoldDB" id="A0A7Z0PEZ1"/>
<comment type="subunit">
    <text evidence="4">Part of the 50S ribosomal subunit.</text>
</comment>
<evidence type="ECO:0000256" key="5">
    <source>
        <dbReference type="SAM" id="MobiDB-lite"/>
    </source>
</evidence>
<dbReference type="InterPro" id="IPR021131">
    <property type="entry name" value="Ribosomal_uL15/eL18"/>
</dbReference>
<dbReference type="Gene3D" id="3.100.10.10">
    <property type="match status" value="1"/>
</dbReference>
<feature type="domain" description="Large ribosomal subunit protein uL15/eL18" evidence="6">
    <location>
        <begin position="77"/>
        <end position="158"/>
    </location>
</feature>
<feature type="region of interest" description="Disordered" evidence="5">
    <location>
        <begin position="1"/>
        <end position="42"/>
    </location>
</feature>
<protein>
    <recommendedName>
        <fullName evidence="4">Large ribosomal subunit protein uL15</fullName>
    </recommendedName>
</protein>
<dbReference type="InterPro" id="IPR005749">
    <property type="entry name" value="Ribosomal_uL15_bac-type"/>
</dbReference>
<dbReference type="PANTHER" id="PTHR12934:SF11">
    <property type="entry name" value="LARGE RIBOSOMAL SUBUNIT PROTEIN UL15M"/>
    <property type="match status" value="1"/>
</dbReference>